<dbReference type="PANTHER" id="PTHR47396:SF1">
    <property type="entry name" value="ATP-DEPENDENT HELICASE IRC3-RELATED"/>
    <property type="match status" value="1"/>
</dbReference>
<dbReference type="SMART" id="SM00490">
    <property type="entry name" value="HELICc"/>
    <property type="match status" value="1"/>
</dbReference>
<evidence type="ECO:0000259" key="1">
    <source>
        <dbReference type="PROSITE" id="PS51192"/>
    </source>
</evidence>
<keyword evidence="3" id="KW-0547">Nucleotide-binding</keyword>
<dbReference type="GO" id="GO:0004386">
    <property type="term" value="F:helicase activity"/>
    <property type="evidence" value="ECO:0007669"/>
    <property type="project" value="UniProtKB-KW"/>
</dbReference>
<sequence>MDVDVDFYRENAVYRSWADGRLNFAVESNFNNFTGFRKPQRAAAFAVFSHLDSDPAVPATVVMPTGTGKTDAIFSIIIAGLFPRTLLIVPSDALRTQIGERLATLTRLRAINAISPDILSPIVHRIDSRDAAMNLGAIVGANVTIATPAALAQLSDDELNAFAANYTHLIFDEAHHVAAVTWGRIRKAFEPKPTVYFTATPFRLDQQRLNGKIIFNYSLSQAQRDNYFQRIDFFPVREYVTSEIDRTIAAKAIELLVADIEAGFDHILMARCATIPKANKIFELYAELGARFEPVVIHSKSKHRERDLEQIRTRQSRIVVCVDMFGEGFDLPELKIAAIHDQHQSPAVTLQFIGRLTRTDSRLGTAKFVANIANQRADSPMKLLYEESADWSLIIREVSAERINRELQRQEFEARFEGDTDSAKIAALNPSPNISTLAYRLTPANWHPKSVRQLGTPKEGLELHSVSDDGTIVMAVTNEVAPVAWAKSDSIYGSTWHLYLAYYRQSDSTLFISCTGDERQAARFQSLVANTAQRINGDDVFRVMHGINRLKLQNVGLSRSGRDVRFTMHVGQDVNRVMDDLENGRSIKSNIFGVGHAAGESTTAGCSAKGKLWKMDTGAVNEWVEWCDMVASKINDSSIDTAAILHNVMRAEKLQGHWPDGIFFADWPDSMGVDTESRCAITVGGASYSLLDTKLGLPIKESSNTLAVPLSAITPAGEELNLLTIRIQLEDDGYRYSTGQASIRIGNKQHDLHEYLDRERLRLLQADGSILIGNYRYYTHASLNVTLPRHLLSSWDWGTTNIHKESMTHAADFDSVQGFTYQKIAESYDIVFNDDGAGEVADLVAVRHAADHVVVDLYHCKYCSSGHQPGARVNDAYVVAGQASRSAKWLHKGPELFQRLLNRYSNGQERLLKGTPQEIDFLRLKSRDVEVQMGFFIVQPAFSVHEVTDSVMTVLGTSYMYLRDIADVDMRVIASP</sequence>
<reference evidence="4" key="1">
    <citation type="submission" date="2017-04" db="EMBL/GenBank/DDBJ databases">
        <authorList>
            <person name="Varghese N."/>
            <person name="Submissions S."/>
        </authorList>
    </citation>
    <scope>NUCLEOTIDE SEQUENCE [LARGE SCALE GENOMIC DNA]</scope>
    <source>
        <strain evidence="4">DSM 22618</strain>
    </source>
</reference>
<accession>A0A1Y6B9G1</accession>
<gene>
    <name evidence="3" type="ORF">SAMN02745746_00320</name>
</gene>
<feature type="domain" description="Helicase C-terminal" evidence="2">
    <location>
        <begin position="252"/>
        <end position="420"/>
    </location>
</feature>
<dbReference type="CDD" id="cd17926">
    <property type="entry name" value="DEXHc_RE"/>
    <property type="match status" value="1"/>
</dbReference>
<keyword evidence="4" id="KW-1185">Reference proteome</keyword>
<name>A0A1Y6B9G1_9NEIS</name>
<dbReference type="InterPro" id="IPR014001">
    <property type="entry name" value="Helicase_ATP-bd"/>
</dbReference>
<dbReference type="PROSITE" id="PS51192">
    <property type="entry name" value="HELICASE_ATP_BIND_1"/>
    <property type="match status" value="1"/>
</dbReference>
<keyword evidence="3" id="KW-0067">ATP-binding</keyword>
<organism evidence="3 4">
    <name type="scientific">Pseudogulbenkiania subflava DSM 22618</name>
    <dbReference type="NCBI Taxonomy" id="1123014"/>
    <lineage>
        <taxon>Bacteria</taxon>
        <taxon>Pseudomonadati</taxon>
        <taxon>Pseudomonadota</taxon>
        <taxon>Betaproteobacteria</taxon>
        <taxon>Neisseriales</taxon>
        <taxon>Chromobacteriaceae</taxon>
        <taxon>Pseudogulbenkiania</taxon>
    </lineage>
</organism>
<dbReference type="Pfam" id="PF00271">
    <property type="entry name" value="Helicase_C"/>
    <property type="match status" value="1"/>
</dbReference>
<dbReference type="STRING" id="1123014.SAMN02745746_00320"/>
<dbReference type="InterPro" id="IPR050742">
    <property type="entry name" value="Helicase_Restrict-Modif_Enz"/>
</dbReference>
<dbReference type="RefSeq" id="WP_085274710.1">
    <property type="nucleotide sequence ID" value="NZ_FXAG01000002.1"/>
</dbReference>
<evidence type="ECO:0000259" key="2">
    <source>
        <dbReference type="PROSITE" id="PS51194"/>
    </source>
</evidence>
<dbReference type="InterPro" id="IPR027417">
    <property type="entry name" value="P-loop_NTPase"/>
</dbReference>
<dbReference type="Proteomes" id="UP000192920">
    <property type="component" value="Unassembled WGS sequence"/>
</dbReference>
<proteinExistence type="predicted"/>
<dbReference type="InterPro" id="IPR006935">
    <property type="entry name" value="Helicase/UvrB_N"/>
</dbReference>
<dbReference type="SMART" id="SM00487">
    <property type="entry name" value="DEXDc"/>
    <property type="match status" value="1"/>
</dbReference>
<keyword evidence="3" id="KW-0378">Hydrolase</keyword>
<feature type="domain" description="Helicase ATP-binding" evidence="1">
    <location>
        <begin position="50"/>
        <end position="219"/>
    </location>
</feature>
<dbReference type="GO" id="GO:0005829">
    <property type="term" value="C:cytosol"/>
    <property type="evidence" value="ECO:0007669"/>
    <property type="project" value="TreeGrafter"/>
</dbReference>
<dbReference type="Pfam" id="PF04851">
    <property type="entry name" value="ResIII"/>
    <property type="match status" value="1"/>
</dbReference>
<dbReference type="Gene3D" id="3.40.50.300">
    <property type="entry name" value="P-loop containing nucleotide triphosphate hydrolases"/>
    <property type="match status" value="2"/>
</dbReference>
<dbReference type="PANTHER" id="PTHR47396">
    <property type="entry name" value="TYPE I RESTRICTION ENZYME ECOKI R PROTEIN"/>
    <property type="match status" value="1"/>
</dbReference>
<dbReference type="AlphaFoldDB" id="A0A1Y6B9G1"/>
<evidence type="ECO:0000313" key="4">
    <source>
        <dbReference type="Proteomes" id="UP000192920"/>
    </source>
</evidence>
<dbReference type="InterPro" id="IPR001650">
    <property type="entry name" value="Helicase_C-like"/>
</dbReference>
<evidence type="ECO:0000313" key="3">
    <source>
        <dbReference type="EMBL" id="SME96053.1"/>
    </source>
</evidence>
<dbReference type="PROSITE" id="PS51194">
    <property type="entry name" value="HELICASE_CTER"/>
    <property type="match status" value="1"/>
</dbReference>
<dbReference type="EMBL" id="FXAG01000002">
    <property type="protein sequence ID" value="SME96053.1"/>
    <property type="molecule type" value="Genomic_DNA"/>
</dbReference>
<dbReference type="SUPFAM" id="SSF52540">
    <property type="entry name" value="P-loop containing nucleoside triphosphate hydrolases"/>
    <property type="match status" value="1"/>
</dbReference>
<keyword evidence="3" id="KW-0347">Helicase</keyword>
<protein>
    <submittedName>
        <fullName evidence="3">Superfamily II DNA or RNA helicase</fullName>
    </submittedName>
</protein>
<dbReference type="GO" id="GO:0016787">
    <property type="term" value="F:hydrolase activity"/>
    <property type="evidence" value="ECO:0007669"/>
    <property type="project" value="InterPro"/>
</dbReference>
<dbReference type="GO" id="GO:0005524">
    <property type="term" value="F:ATP binding"/>
    <property type="evidence" value="ECO:0007669"/>
    <property type="project" value="InterPro"/>
</dbReference>
<dbReference type="GO" id="GO:0003677">
    <property type="term" value="F:DNA binding"/>
    <property type="evidence" value="ECO:0007669"/>
    <property type="project" value="InterPro"/>
</dbReference>